<dbReference type="GO" id="GO:0006508">
    <property type="term" value="P:proteolysis"/>
    <property type="evidence" value="ECO:0007669"/>
    <property type="project" value="UniProtKB-KW"/>
</dbReference>
<dbReference type="Pfam" id="PF16325">
    <property type="entry name" value="Peptidase_U32_C"/>
    <property type="match status" value="1"/>
</dbReference>
<dbReference type="NCBIfam" id="NF011996">
    <property type="entry name" value="PRK15452.1"/>
    <property type="match status" value="1"/>
</dbReference>
<accession>A0A1C0U4F0</accession>
<evidence type="ECO:0000313" key="5">
    <source>
        <dbReference type="EMBL" id="OCQ52765.1"/>
    </source>
</evidence>
<evidence type="ECO:0000256" key="1">
    <source>
        <dbReference type="ARBA" id="ARBA00022670"/>
    </source>
</evidence>
<comment type="caution">
    <text evidence="5">The sequence shown here is derived from an EMBL/GenBank/DDBJ whole genome shotgun (WGS) entry which is preliminary data.</text>
</comment>
<organism evidence="5 6">
    <name type="scientific">Photorhabdus australis subsp. thailandensis</name>
    <dbReference type="NCBI Taxonomy" id="2805096"/>
    <lineage>
        <taxon>Bacteria</taxon>
        <taxon>Pseudomonadati</taxon>
        <taxon>Pseudomonadota</taxon>
        <taxon>Gammaproteobacteria</taxon>
        <taxon>Enterobacterales</taxon>
        <taxon>Morganellaceae</taxon>
        <taxon>Photorhabdus</taxon>
    </lineage>
</organism>
<keyword evidence="6" id="KW-1185">Reference proteome</keyword>
<dbReference type="GO" id="GO:0005829">
    <property type="term" value="C:cytosol"/>
    <property type="evidence" value="ECO:0007669"/>
    <property type="project" value="TreeGrafter"/>
</dbReference>
<evidence type="ECO:0000313" key="6">
    <source>
        <dbReference type="Proteomes" id="UP000093476"/>
    </source>
</evidence>
<proteinExistence type="inferred from homology"/>
<dbReference type="GO" id="GO:0008233">
    <property type="term" value="F:peptidase activity"/>
    <property type="evidence" value="ECO:0007669"/>
    <property type="project" value="UniProtKB-KW"/>
</dbReference>
<keyword evidence="2 5" id="KW-0378">Hydrolase</keyword>
<dbReference type="Gene3D" id="2.40.30.10">
    <property type="entry name" value="Translation factors"/>
    <property type="match status" value="1"/>
</dbReference>
<dbReference type="InterPro" id="IPR032525">
    <property type="entry name" value="Peptidase_U32_C"/>
</dbReference>
<dbReference type="EMBL" id="LOMY01000074">
    <property type="protein sequence ID" value="OCQ52765.1"/>
    <property type="molecule type" value="Genomic_DNA"/>
</dbReference>
<dbReference type="RefSeq" id="WP_065823180.1">
    <property type="nucleotide sequence ID" value="NZ_CAWMQZ010000074.1"/>
</dbReference>
<dbReference type="STRING" id="286156.Ppb6_02109"/>
<keyword evidence="1 5" id="KW-0645">Protease</keyword>
<dbReference type="EC" id="3.4.-.-" evidence="5"/>
<gene>
    <name evidence="5" type="primary">yhbU</name>
    <name evidence="5" type="ORF">Ppb6_02109</name>
</gene>
<name>A0A1C0U4F0_9GAMM</name>
<evidence type="ECO:0000256" key="2">
    <source>
        <dbReference type="ARBA" id="ARBA00022801"/>
    </source>
</evidence>
<dbReference type="InterPro" id="IPR051454">
    <property type="entry name" value="RNA/ubiquinone_mod_enzymes"/>
</dbReference>
<comment type="similarity">
    <text evidence="3">Belongs to the peptidase U32 family.</text>
</comment>
<dbReference type="PATRIC" id="fig|286156.4.peg.2392"/>
<sequence>MFTPELLSPAGSLKNMRYAFAYGADAVYAGQPRYSLRVRNNEFNHENLAQGIKEAHELGKRFYVVVNIAPHNAKLKTFIRDLKPVVEMGPDALIMSDPGLIMMVREAFPEIEIHLSVQANAVNWATVKFWQQMGLTRVILSRELSLDEINEIRQHVPDMELEVFVHGALCMAYSGRCLLSGYINKRDPNQGTCTNACRWEYNVQEGKEDDIGNIVHIHEPIPAKNIEPTLGKGAPTDKVFTFEDMKRPGEYMSAFEDEHGTYIMNSKDLRAIEHVERLTKMGVHSLKIEGRTKSFYYCARTAQVYRRAIDDAVAGKPFNPTLLTTLEGLAHRGYTEGFLRRHTHDTYQTYEYGYSVSDTQQFVGEFTGKRVNGLAEVAVKNKFIIGDSLELMTPSGNIQFTLEAMQDKKGQPMEVAPGDGYIVYLSIPKQIDINYALLIRNLNGINSQFPHVNRD</sequence>
<protein>
    <submittedName>
        <fullName evidence="5">Putative protease YhbU</fullName>
        <ecNumber evidence="5">3.4.-.-</ecNumber>
    </submittedName>
</protein>
<dbReference type="AlphaFoldDB" id="A0A1C0U4F0"/>
<evidence type="ECO:0000256" key="3">
    <source>
        <dbReference type="ARBA" id="ARBA00038374"/>
    </source>
</evidence>
<dbReference type="PANTHER" id="PTHR30217:SF6">
    <property type="entry name" value="TRNA HYDROXYLATION PROTEIN P"/>
    <property type="match status" value="1"/>
</dbReference>
<dbReference type="InterPro" id="IPR001539">
    <property type="entry name" value="Peptidase_U32"/>
</dbReference>
<dbReference type="Proteomes" id="UP000093476">
    <property type="component" value="Unassembled WGS sequence"/>
</dbReference>
<dbReference type="PROSITE" id="PS01276">
    <property type="entry name" value="PEPTIDASE_U32"/>
    <property type="match status" value="1"/>
</dbReference>
<evidence type="ECO:0000259" key="4">
    <source>
        <dbReference type="Pfam" id="PF16325"/>
    </source>
</evidence>
<dbReference type="PANTHER" id="PTHR30217">
    <property type="entry name" value="PEPTIDASE U32 FAMILY"/>
    <property type="match status" value="1"/>
</dbReference>
<reference evidence="5 6" key="1">
    <citation type="submission" date="2015-12" db="EMBL/GenBank/DDBJ databases">
        <title>Genome comparisons provide insights into the role of secondary metabolites in the pathogenic phase of the Photorhabdus life cycle.</title>
        <authorList>
            <person name="Tobias N.J."/>
            <person name="Mishra B."/>
            <person name="Gupta D.K."/>
            <person name="Thines M."/>
            <person name="Stinear T.P."/>
            <person name="Bode H.B."/>
        </authorList>
    </citation>
    <scope>NUCLEOTIDE SEQUENCE [LARGE SCALE GENOMIC DNA]</scope>
    <source>
        <strain evidence="5 6">PB68.1</strain>
    </source>
</reference>
<dbReference type="Pfam" id="PF01136">
    <property type="entry name" value="Peptidase_U32"/>
    <property type="match status" value="1"/>
</dbReference>
<feature type="domain" description="Peptidase family U32 C-terminal" evidence="4">
    <location>
        <begin position="359"/>
        <end position="440"/>
    </location>
</feature>